<dbReference type="InterPro" id="IPR007110">
    <property type="entry name" value="Ig-like_dom"/>
</dbReference>
<feature type="region of interest" description="Disordered" evidence="11">
    <location>
        <begin position="190"/>
        <end position="255"/>
    </location>
</feature>
<evidence type="ECO:0000256" key="4">
    <source>
        <dbReference type="ARBA" id="ARBA00022679"/>
    </source>
</evidence>
<feature type="compositionally biased region" description="Basic and acidic residues" evidence="11">
    <location>
        <begin position="518"/>
        <end position="531"/>
    </location>
</feature>
<comment type="caution">
    <text evidence="14">The sequence shown here is derived from an EMBL/GenBank/DDBJ whole genome shotgun (WGS) entry which is preliminary data.</text>
</comment>
<feature type="compositionally biased region" description="Low complexity" evidence="11">
    <location>
        <begin position="586"/>
        <end position="597"/>
    </location>
</feature>
<dbReference type="InterPro" id="IPR011009">
    <property type="entry name" value="Kinase-like_dom_sf"/>
</dbReference>
<name>A0ABD1K1J9_9TELE</name>
<accession>A0ABD1K1J9</accession>
<feature type="compositionally biased region" description="Acidic residues" evidence="11">
    <location>
        <begin position="532"/>
        <end position="541"/>
    </location>
</feature>
<dbReference type="CDD" id="cd16973">
    <property type="entry name" value="Alpha_kinase_ALPK3"/>
    <property type="match status" value="1"/>
</dbReference>
<feature type="region of interest" description="Disordered" evidence="11">
    <location>
        <begin position="1032"/>
        <end position="1051"/>
    </location>
</feature>
<feature type="region of interest" description="Disordered" evidence="11">
    <location>
        <begin position="1344"/>
        <end position="1396"/>
    </location>
</feature>
<feature type="compositionally biased region" description="Polar residues" evidence="11">
    <location>
        <begin position="1"/>
        <end position="20"/>
    </location>
</feature>
<feature type="compositionally biased region" description="Polar residues" evidence="11">
    <location>
        <begin position="1263"/>
        <end position="1276"/>
    </location>
</feature>
<evidence type="ECO:0000256" key="11">
    <source>
        <dbReference type="SAM" id="MobiDB-lite"/>
    </source>
</evidence>
<dbReference type="Pfam" id="PF07679">
    <property type="entry name" value="I-set"/>
    <property type="match status" value="2"/>
</dbReference>
<feature type="compositionally biased region" description="Basic and acidic residues" evidence="11">
    <location>
        <begin position="369"/>
        <end position="441"/>
    </location>
</feature>
<dbReference type="PANTHER" id="PTHR47091:SF1">
    <property type="entry name" value="ALPHA-PROTEIN KINASE 3"/>
    <property type="match status" value="1"/>
</dbReference>
<dbReference type="SMART" id="SM00811">
    <property type="entry name" value="Alpha_kinase"/>
    <property type="match status" value="1"/>
</dbReference>
<comment type="catalytic activity">
    <reaction evidence="10">
        <text>L-seryl-[protein] + ATP = O-phospho-L-seryl-[protein] + ADP + H(+)</text>
        <dbReference type="Rhea" id="RHEA:17989"/>
        <dbReference type="Rhea" id="RHEA-COMP:9863"/>
        <dbReference type="Rhea" id="RHEA-COMP:11604"/>
        <dbReference type="ChEBI" id="CHEBI:15378"/>
        <dbReference type="ChEBI" id="CHEBI:29999"/>
        <dbReference type="ChEBI" id="CHEBI:30616"/>
        <dbReference type="ChEBI" id="CHEBI:83421"/>
        <dbReference type="ChEBI" id="CHEBI:456216"/>
        <dbReference type="EC" id="2.7.11.1"/>
    </reaction>
</comment>
<evidence type="ECO:0000256" key="3">
    <source>
        <dbReference type="ARBA" id="ARBA00022527"/>
    </source>
</evidence>
<dbReference type="Pfam" id="PF02816">
    <property type="entry name" value="Alpha_kinase"/>
    <property type="match status" value="1"/>
</dbReference>
<evidence type="ECO:0000313" key="14">
    <source>
        <dbReference type="EMBL" id="KAL2093011.1"/>
    </source>
</evidence>
<feature type="compositionally biased region" description="Low complexity" evidence="11">
    <location>
        <begin position="444"/>
        <end position="454"/>
    </location>
</feature>
<dbReference type="FunFam" id="2.60.40.10:FF:000069">
    <property type="entry name" value="Alpha-protein kinase 3"/>
    <property type="match status" value="1"/>
</dbReference>
<dbReference type="SMART" id="SM00409">
    <property type="entry name" value="IG"/>
    <property type="match status" value="2"/>
</dbReference>
<keyword evidence="7" id="KW-1015">Disulfide bond</keyword>
<evidence type="ECO:0000256" key="2">
    <source>
        <dbReference type="ARBA" id="ARBA00012513"/>
    </source>
</evidence>
<reference evidence="14 15" key="1">
    <citation type="submission" date="2024-09" db="EMBL/GenBank/DDBJ databases">
        <title>A chromosome-level genome assembly of Gray's grenadier anchovy, Coilia grayii.</title>
        <authorList>
            <person name="Fu Z."/>
        </authorList>
    </citation>
    <scope>NUCLEOTIDE SEQUENCE [LARGE SCALE GENOMIC DNA]</scope>
    <source>
        <strain evidence="14">G4</strain>
        <tissue evidence="14">Muscle</tissue>
    </source>
</reference>
<evidence type="ECO:0000256" key="9">
    <source>
        <dbReference type="ARBA" id="ARBA00047899"/>
    </source>
</evidence>
<feature type="compositionally biased region" description="Basic and acidic residues" evidence="11">
    <location>
        <begin position="1032"/>
        <end position="1045"/>
    </location>
</feature>
<dbReference type="InterPro" id="IPR003598">
    <property type="entry name" value="Ig_sub2"/>
</dbReference>
<feature type="domain" description="Ig-like" evidence="12">
    <location>
        <begin position="74"/>
        <end position="165"/>
    </location>
</feature>
<feature type="compositionally biased region" description="Polar residues" evidence="11">
    <location>
        <begin position="668"/>
        <end position="689"/>
    </location>
</feature>
<organism evidence="14 15">
    <name type="scientific">Coilia grayii</name>
    <name type="common">Gray's grenadier anchovy</name>
    <dbReference type="NCBI Taxonomy" id="363190"/>
    <lineage>
        <taxon>Eukaryota</taxon>
        <taxon>Metazoa</taxon>
        <taxon>Chordata</taxon>
        <taxon>Craniata</taxon>
        <taxon>Vertebrata</taxon>
        <taxon>Euteleostomi</taxon>
        <taxon>Actinopterygii</taxon>
        <taxon>Neopterygii</taxon>
        <taxon>Teleostei</taxon>
        <taxon>Clupei</taxon>
        <taxon>Clupeiformes</taxon>
        <taxon>Clupeoidei</taxon>
        <taxon>Engraulidae</taxon>
        <taxon>Coilinae</taxon>
        <taxon>Coilia</taxon>
    </lineage>
</organism>
<dbReference type="InterPro" id="IPR013098">
    <property type="entry name" value="Ig_I-set"/>
</dbReference>
<feature type="compositionally biased region" description="Polar residues" evidence="11">
    <location>
        <begin position="481"/>
        <end position="491"/>
    </location>
</feature>
<dbReference type="SUPFAM" id="SSF56112">
    <property type="entry name" value="Protein kinase-like (PK-like)"/>
    <property type="match status" value="1"/>
</dbReference>
<dbReference type="Gene3D" id="3.20.200.10">
    <property type="entry name" value="MHCK/EF2 kinase"/>
    <property type="match status" value="1"/>
</dbReference>
<dbReference type="EC" id="2.7.11.1" evidence="2"/>
<comment type="catalytic activity">
    <reaction evidence="9">
        <text>L-threonyl-[protein] + ATP = O-phospho-L-threonyl-[protein] + ADP + H(+)</text>
        <dbReference type="Rhea" id="RHEA:46608"/>
        <dbReference type="Rhea" id="RHEA-COMP:11060"/>
        <dbReference type="Rhea" id="RHEA-COMP:11605"/>
        <dbReference type="ChEBI" id="CHEBI:15378"/>
        <dbReference type="ChEBI" id="CHEBI:30013"/>
        <dbReference type="ChEBI" id="CHEBI:30616"/>
        <dbReference type="ChEBI" id="CHEBI:61977"/>
        <dbReference type="ChEBI" id="CHEBI:456216"/>
        <dbReference type="EC" id="2.7.11.1"/>
    </reaction>
</comment>
<evidence type="ECO:0000256" key="1">
    <source>
        <dbReference type="ARBA" id="ARBA00008651"/>
    </source>
</evidence>
<evidence type="ECO:0000256" key="5">
    <source>
        <dbReference type="ARBA" id="ARBA00022737"/>
    </source>
</evidence>
<evidence type="ECO:0000256" key="6">
    <source>
        <dbReference type="ARBA" id="ARBA00022777"/>
    </source>
</evidence>
<evidence type="ECO:0000256" key="8">
    <source>
        <dbReference type="ARBA" id="ARBA00023319"/>
    </source>
</evidence>
<evidence type="ECO:0000256" key="7">
    <source>
        <dbReference type="ARBA" id="ARBA00023157"/>
    </source>
</evidence>
<feature type="region of interest" description="Disordered" evidence="11">
    <location>
        <begin position="1754"/>
        <end position="1829"/>
    </location>
</feature>
<feature type="domain" description="Ig-like" evidence="12">
    <location>
        <begin position="1393"/>
        <end position="1487"/>
    </location>
</feature>
<feature type="region of interest" description="Disordered" evidence="11">
    <location>
        <begin position="753"/>
        <end position="780"/>
    </location>
</feature>
<dbReference type="InterPro" id="IPR003599">
    <property type="entry name" value="Ig_sub"/>
</dbReference>
<dbReference type="InterPro" id="IPR004166">
    <property type="entry name" value="a-kinase_dom"/>
</dbReference>
<gene>
    <name evidence="14" type="ORF">ACEWY4_010323</name>
</gene>
<dbReference type="PROSITE" id="PS51158">
    <property type="entry name" value="ALPHA_KINASE"/>
    <property type="match status" value="1"/>
</dbReference>
<feature type="compositionally biased region" description="Basic and acidic residues" evidence="11">
    <location>
        <begin position="190"/>
        <end position="217"/>
    </location>
</feature>
<feature type="compositionally biased region" description="Basic and acidic residues" evidence="11">
    <location>
        <begin position="764"/>
        <end position="780"/>
    </location>
</feature>
<dbReference type="GO" id="GO:0004674">
    <property type="term" value="F:protein serine/threonine kinase activity"/>
    <property type="evidence" value="ECO:0007669"/>
    <property type="project" value="UniProtKB-KW"/>
</dbReference>
<dbReference type="InterPro" id="IPR013783">
    <property type="entry name" value="Ig-like_fold"/>
</dbReference>
<dbReference type="Gene3D" id="2.60.40.10">
    <property type="entry name" value="Immunoglobulins"/>
    <property type="match status" value="2"/>
</dbReference>
<evidence type="ECO:0000259" key="12">
    <source>
        <dbReference type="PROSITE" id="PS50835"/>
    </source>
</evidence>
<dbReference type="InterPro" id="IPR036179">
    <property type="entry name" value="Ig-like_dom_sf"/>
</dbReference>
<dbReference type="PROSITE" id="PS50835">
    <property type="entry name" value="IG_LIKE"/>
    <property type="match status" value="2"/>
</dbReference>
<feature type="compositionally biased region" description="Acidic residues" evidence="11">
    <location>
        <begin position="237"/>
        <end position="247"/>
    </location>
</feature>
<feature type="region of interest" description="Disordered" evidence="11">
    <location>
        <begin position="363"/>
        <end position="456"/>
    </location>
</feature>
<sequence length="1829" mass="202655">MTSRRPMTRTFSGNGRSNSLNEEDSAPSSRPDGRNYLSNVRPENSYSHHRYSHYRPSRSTFCTVMSQLTEETQPCFETTIKSKAVSESCNVKFSCVVTGYPAPELTWYKDDMELDRYCGLPKYEIFRNGKTHTLHIYNCTLDDAAIYQASARNSKGIVSCSSVLEVGDMSEYKIHQRFFDKLKQKAEVKRRELEESRRREKENREQEHLSILHQDRIMRKRRTPGGADSLNSSDSAQEAEETAEETTEAAVEIPSEVTNAEAMETAITVTSDTVQENGNQEANHVADMVEIVHTKPLGKEKLAKKKIRISNGFDEGVVTSGQKDEKPVGDENISLAQYLSESVQSQAVEEKQSPVLVQQHMEVDIAGQQEKEKEFERENEREREKERQRQKDREREKENELLRKEEEQRHKKKEREKAQDMERAKQLAEAKKTARKSESKQSNKKSNSESQPKSAITSVLTSLKDIFFGKSKTKSIDAPEETQSGAKTSWETDFPPAPPEPYPYCPPMHSEPPNTTTECHHVAAEQTKAMEVEEQAEEDIAEGSRSPQLPRSLRSVDKHGVAGANTDELSPAPHRPPEVSTETYFVEVPESVEEVSVGLKEEPAPPAPPPPLPQTQIQWEAMDDHVQSGGFESPVQEENASAIQALQPGEVVFCTEPVTGDDGGALSLQATGPSLGDQVTLNLESTDSHGSPADLPVTEAPEEELRVDEGVEVECDIVPQQQDAHSVSGETPEQGEYKEFLRESGSEISTVMKEEESTLAEGSIEEREEKSIEESESEKMLQVENTLEKRTHVYQEIALGVSSVNSNLGLGLENVEEMVGVSSAELNKDESREWVSDNQKVDSSATDKTVEIEEMETEVIIEQLEEVQHKGKDYQVRAPVIVLPASEPQTEAEEEKNVLSLSNKDTKAQISVEPPSHNSVTAIEVCCCPLRQIPEIRVTINEEQPVNMPSINILITEPEEPEPVVSIRHRLSELQEDAIELSDQMIVDPSTTVGSAPAGISATPGGMCVGEIPEDILLPVKDTQEVVQQHASEKINLDKEPEPAKTSRQLDSSSIPVINVAETGVMPRSHEDNAVAVKIASITAPQQEAHKRPPVMPPPTAITCVDGSQEIMKDDKQDDEMKSLAAILWGVKHNIDEERNEVTPHKGFKAKEQPLTDNLSALPPKIPLPAETEPSLRANTPQISISATDKMGAPTEADMGADRPKKDRAAVEKLGVTTPLSPLMSPSTLRRLMAKGLFGPDSPLGTSIPAITVDPERRGEENSGGSTPTSVLSCESSPKMRRKDSPSPIPSATPEELASGARRKIFLSKARAEEADGAVSPDAQGKRDLPYMSPSQARRTAYLQAHPGQQTPPMEKRSPLLSRRKATLEVPKVQETPEETEPPKTEARPADRPDPFKAPQVIRKIRGEPFSDATGHLKLWCQFFNVLSDSTITWSRDEVELLEVKRSAGDESQVALAIVQASSKDCGVYACTIKNEYGNDTTDLLLSSDILAEYVLRDELEVGEEIEMTPLLFTKGLADTGCWGDKFFGRIMTEEVHLGEGIAHKACRVKVIYGLDPIFESGSTCITKVRNFIAYGTKEESHLIERNLQITKQLCRMQNVLREYCKIFAAEARVIENFGHALEVNPVYLVYRPANTVPYATVEAELKGTYVRYCFMDGSGRLVTRTSSEVEQKCSTFQHWIHQWTNGNLVVTQLEGVDMKVTNIRIAAKTKGYQGLTEDCAPKVLEQFLSHHQCNYYCGLMGLRPLKPMDFLQQPTKAKGSRSPLLNRKAGGTGSSSPQLQRKVAGSPQTTRKAASSPKVTRKADEVGDGTAADTKHKTVEIPKVVRMR</sequence>
<keyword evidence="5" id="KW-0677">Repeat</keyword>
<feature type="domain" description="Alpha-type protein kinase" evidence="13">
    <location>
        <begin position="1515"/>
        <end position="1746"/>
    </location>
</feature>
<keyword evidence="3" id="KW-0723">Serine/threonine-protein kinase</keyword>
<comment type="similarity">
    <text evidence="1">Belongs to the protein kinase superfamily. Alpha-type protein kinase family. ALPK subfamily.</text>
</comment>
<dbReference type="SUPFAM" id="SSF48726">
    <property type="entry name" value="Immunoglobulin"/>
    <property type="match status" value="2"/>
</dbReference>
<feature type="compositionally biased region" description="Pro residues" evidence="11">
    <location>
        <begin position="604"/>
        <end position="613"/>
    </location>
</feature>
<keyword evidence="8" id="KW-0393">Immunoglobulin domain</keyword>
<feature type="region of interest" description="Disordered" evidence="11">
    <location>
        <begin position="1"/>
        <end position="42"/>
    </location>
</feature>
<dbReference type="SMART" id="SM00408">
    <property type="entry name" value="IGc2"/>
    <property type="match status" value="2"/>
</dbReference>
<feature type="compositionally biased region" description="Pro residues" evidence="11">
    <location>
        <begin position="495"/>
        <end position="510"/>
    </location>
</feature>
<evidence type="ECO:0000313" key="15">
    <source>
        <dbReference type="Proteomes" id="UP001591681"/>
    </source>
</evidence>
<feature type="region of interest" description="Disordered" evidence="11">
    <location>
        <begin position="654"/>
        <end position="706"/>
    </location>
</feature>
<dbReference type="PANTHER" id="PTHR47091">
    <property type="entry name" value="ALPHA-PROTEIN KINASE 2-RELATED"/>
    <property type="match status" value="1"/>
</dbReference>
<dbReference type="Proteomes" id="UP001591681">
    <property type="component" value="Unassembled WGS sequence"/>
</dbReference>
<proteinExistence type="inferred from homology"/>
<feature type="region of interest" description="Disordered" evidence="11">
    <location>
        <begin position="1237"/>
        <end position="1331"/>
    </location>
</feature>
<evidence type="ECO:0000259" key="13">
    <source>
        <dbReference type="PROSITE" id="PS51158"/>
    </source>
</evidence>
<feature type="compositionally biased region" description="Basic and acidic residues" evidence="11">
    <location>
        <begin position="1381"/>
        <end position="1395"/>
    </location>
</feature>
<protein>
    <recommendedName>
        <fullName evidence="2">non-specific serine/threonine protein kinase</fullName>
        <ecNumber evidence="2">2.7.11.1</ecNumber>
    </recommendedName>
</protein>
<keyword evidence="15" id="KW-1185">Reference proteome</keyword>
<keyword evidence="4" id="KW-0808">Transferase</keyword>
<keyword evidence="6" id="KW-0418">Kinase</keyword>
<feature type="compositionally biased region" description="Low complexity" evidence="11">
    <location>
        <begin position="544"/>
        <end position="553"/>
    </location>
</feature>
<dbReference type="EMBL" id="JBHFQA010000009">
    <property type="protein sequence ID" value="KAL2093011.1"/>
    <property type="molecule type" value="Genomic_DNA"/>
</dbReference>
<feature type="region of interest" description="Disordered" evidence="11">
    <location>
        <begin position="468"/>
        <end position="615"/>
    </location>
</feature>
<evidence type="ECO:0000256" key="10">
    <source>
        <dbReference type="ARBA" id="ARBA00048679"/>
    </source>
</evidence>